<dbReference type="EMBL" id="CADCWO010000112">
    <property type="protein sequence ID" value="CAA9574583.1"/>
    <property type="molecule type" value="Genomic_DNA"/>
</dbReference>
<sequence>MKQKIAVTLDHDLVSFLDEQARGNRSEYLNALLVQKRQQTLEVEMIAALQQDNEDFAYQSEVAAWDAVAGDGLDAEG</sequence>
<protein>
    <submittedName>
        <fullName evidence="1">Prevent host death protein, Phd antitoxin</fullName>
    </submittedName>
</protein>
<name>A0A6J4VF52_9CYAN</name>
<dbReference type="AlphaFoldDB" id="A0A6J4VF52"/>
<organism evidence="1">
    <name type="scientific">uncultured Synechococcales cyanobacterium</name>
    <dbReference type="NCBI Taxonomy" id="1936017"/>
    <lineage>
        <taxon>Bacteria</taxon>
        <taxon>Bacillati</taxon>
        <taxon>Cyanobacteriota</taxon>
        <taxon>Cyanophyceae</taxon>
        <taxon>Synechococcales</taxon>
        <taxon>environmental samples</taxon>
    </lineage>
</organism>
<evidence type="ECO:0000313" key="1">
    <source>
        <dbReference type="EMBL" id="CAA9574583.1"/>
    </source>
</evidence>
<gene>
    <name evidence="1" type="ORF">AVDCRST_MAG81-2091</name>
</gene>
<proteinExistence type="predicted"/>
<accession>A0A6J4VF52</accession>
<reference evidence="1" key="1">
    <citation type="submission" date="2020-02" db="EMBL/GenBank/DDBJ databases">
        <authorList>
            <person name="Meier V. D."/>
        </authorList>
    </citation>
    <scope>NUCLEOTIDE SEQUENCE</scope>
    <source>
        <strain evidence="1">AVDCRST_MAG81</strain>
    </source>
</reference>